<sequence>MIASSFVRVNKVVMEIFVIRFSRGYHSGGWGNGYTFPQMSPIMSLFSQGEIQYIWLGLTRLVWLRSCKRRKGRISCTIPIAFKCRVTCYEPLQIRQACIVKGITKFNECCDISLILSISTGCLLGYSSLGIKWNGSYFLVFMGRDIGQEVRKRNLPKRDRQDQLTLFFHFHFEFHPISSPPSTAVPPLNAPPFRFRFSHRRYWESEVVNDGGSISSCDF</sequence>
<dbReference type="Proteomes" id="UP001372338">
    <property type="component" value="Unassembled WGS sequence"/>
</dbReference>
<accession>A0AAN9FGP3</accession>
<evidence type="ECO:0000313" key="2">
    <source>
        <dbReference type="Proteomes" id="UP001372338"/>
    </source>
</evidence>
<organism evidence="1 2">
    <name type="scientific">Crotalaria pallida</name>
    <name type="common">Smooth rattlebox</name>
    <name type="synonym">Crotalaria striata</name>
    <dbReference type="NCBI Taxonomy" id="3830"/>
    <lineage>
        <taxon>Eukaryota</taxon>
        <taxon>Viridiplantae</taxon>
        <taxon>Streptophyta</taxon>
        <taxon>Embryophyta</taxon>
        <taxon>Tracheophyta</taxon>
        <taxon>Spermatophyta</taxon>
        <taxon>Magnoliopsida</taxon>
        <taxon>eudicotyledons</taxon>
        <taxon>Gunneridae</taxon>
        <taxon>Pentapetalae</taxon>
        <taxon>rosids</taxon>
        <taxon>fabids</taxon>
        <taxon>Fabales</taxon>
        <taxon>Fabaceae</taxon>
        <taxon>Papilionoideae</taxon>
        <taxon>50 kb inversion clade</taxon>
        <taxon>genistoids sensu lato</taxon>
        <taxon>core genistoids</taxon>
        <taxon>Crotalarieae</taxon>
        <taxon>Crotalaria</taxon>
    </lineage>
</organism>
<name>A0AAN9FGP3_CROPI</name>
<dbReference type="AlphaFoldDB" id="A0AAN9FGP3"/>
<reference evidence="1 2" key="1">
    <citation type="submission" date="2024-01" db="EMBL/GenBank/DDBJ databases">
        <title>The genomes of 5 underutilized Papilionoideae crops provide insights into root nodulation and disease resistanc.</title>
        <authorList>
            <person name="Yuan L."/>
        </authorList>
    </citation>
    <scope>NUCLEOTIDE SEQUENCE [LARGE SCALE GENOMIC DNA]</scope>
    <source>
        <strain evidence="1">ZHUSHIDOU_FW_LH</strain>
        <tissue evidence="1">Leaf</tissue>
    </source>
</reference>
<comment type="caution">
    <text evidence="1">The sequence shown here is derived from an EMBL/GenBank/DDBJ whole genome shotgun (WGS) entry which is preliminary data.</text>
</comment>
<protein>
    <submittedName>
        <fullName evidence="1">Uncharacterized protein</fullName>
    </submittedName>
</protein>
<proteinExistence type="predicted"/>
<evidence type="ECO:0000313" key="1">
    <source>
        <dbReference type="EMBL" id="KAK7273270.1"/>
    </source>
</evidence>
<keyword evidence="2" id="KW-1185">Reference proteome</keyword>
<dbReference type="EMBL" id="JAYWIO010000003">
    <property type="protein sequence ID" value="KAK7273270.1"/>
    <property type="molecule type" value="Genomic_DNA"/>
</dbReference>
<gene>
    <name evidence="1" type="ORF">RIF29_14319</name>
</gene>